<organism evidence="1 2">
    <name type="scientific">Vigna unguiculata</name>
    <name type="common">Cowpea</name>
    <dbReference type="NCBI Taxonomy" id="3917"/>
    <lineage>
        <taxon>Eukaryota</taxon>
        <taxon>Viridiplantae</taxon>
        <taxon>Streptophyta</taxon>
        <taxon>Embryophyta</taxon>
        <taxon>Tracheophyta</taxon>
        <taxon>Spermatophyta</taxon>
        <taxon>Magnoliopsida</taxon>
        <taxon>eudicotyledons</taxon>
        <taxon>Gunneridae</taxon>
        <taxon>Pentapetalae</taxon>
        <taxon>rosids</taxon>
        <taxon>fabids</taxon>
        <taxon>Fabales</taxon>
        <taxon>Fabaceae</taxon>
        <taxon>Papilionoideae</taxon>
        <taxon>50 kb inversion clade</taxon>
        <taxon>NPAAA clade</taxon>
        <taxon>indigoferoid/millettioid clade</taxon>
        <taxon>Phaseoleae</taxon>
        <taxon>Vigna</taxon>
    </lineage>
</organism>
<evidence type="ECO:0000313" key="2">
    <source>
        <dbReference type="Proteomes" id="UP000501690"/>
    </source>
</evidence>
<dbReference type="Proteomes" id="UP000501690">
    <property type="component" value="Linkage Group LG5"/>
</dbReference>
<dbReference type="EMBL" id="CP039349">
    <property type="protein sequence ID" value="QCD92973.1"/>
    <property type="molecule type" value="Genomic_DNA"/>
</dbReference>
<proteinExistence type="predicted"/>
<name>A0A4D6LWW8_VIGUN</name>
<reference evidence="1 2" key="1">
    <citation type="submission" date="2019-04" db="EMBL/GenBank/DDBJ databases">
        <title>An improved genome assembly and genetic linkage map for asparagus bean, Vigna unguiculata ssp. sesquipedialis.</title>
        <authorList>
            <person name="Xia Q."/>
            <person name="Zhang R."/>
            <person name="Dong Y."/>
        </authorList>
    </citation>
    <scope>NUCLEOTIDE SEQUENCE [LARGE SCALE GENOMIC DNA]</scope>
    <source>
        <tissue evidence="1">Leaf</tissue>
    </source>
</reference>
<dbReference type="AlphaFoldDB" id="A0A4D6LWW8"/>
<keyword evidence="2" id="KW-1185">Reference proteome</keyword>
<sequence length="161" mass="17887">MVSCLNESSPPERELECEFGSVSASLAWARLGRLGKNVGSRHCSSCTAIQNTPNNNIHPSVNPSTRVCFLTIVKFVRALSYSTSLNCSGATVFTLVVSRSFAKPFPVARLEVLAQATQPRLGETCRNWFELAFELSLRRKAFVRARHSLAQAREARLREDE</sequence>
<protein>
    <submittedName>
        <fullName evidence="1">Uncharacterized protein</fullName>
    </submittedName>
</protein>
<evidence type="ECO:0000313" key="1">
    <source>
        <dbReference type="EMBL" id="QCD92973.1"/>
    </source>
</evidence>
<accession>A0A4D6LWW8</accession>
<gene>
    <name evidence="1" type="ORF">DEO72_LG5g1042</name>
</gene>